<evidence type="ECO:0000256" key="2">
    <source>
        <dbReference type="ARBA" id="ARBA00023242"/>
    </source>
</evidence>
<feature type="region of interest" description="Disordered" evidence="3">
    <location>
        <begin position="312"/>
        <end position="332"/>
    </location>
</feature>
<dbReference type="InterPro" id="IPR033053">
    <property type="entry name" value="Hir3/CABIN1"/>
</dbReference>
<dbReference type="GO" id="GO:0005634">
    <property type="term" value="C:nucleus"/>
    <property type="evidence" value="ECO:0007669"/>
    <property type="project" value="UniProtKB-SubCell"/>
</dbReference>
<reference evidence="5" key="1">
    <citation type="submission" date="2016-03" db="EMBL/GenBank/DDBJ databases">
        <title>Mechanisms controlling the formation of the plant cell surface in tip-growing cells are functionally conserved among land plants.</title>
        <authorList>
            <person name="Honkanen S."/>
            <person name="Jones V.A."/>
            <person name="Morieri G."/>
            <person name="Champion C."/>
            <person name="Hetherington A.J."/>
            <person name="Kelly S."/>
            <person name="Saint-Marcoux D."/>
            <person name="Proust H."/>
            <person name="Prescott H."/>
            <person name="Dolan L."/>
        </authorList>
    </citation>
    <scope>NUCLEOTIDE SEQUENCE [LARGE SCALE GENOMIC DNA]</scope>
    <source>
        <tissue evidence="5">Whole gametophyte</tissue>
    </source>
</reference>
<sequence length="2141" mass="240292">MVSRYAFRFICFVEVVMHFSIAAINDTSSPRPRLETLPPTKEAQEARLAQTYQEALTELQAGNLTKAQSLFQSILQDPIILQTRTSKKENVTESIDSNPMLQLRFSTLKNLAETLFKQDFNYHNDALDCYLQAASIDQDDVVLWNRLGTLACALGHLDIARAAFEQGLLCSPRNWLCMEKLAEVLIAIGDEEACRYTVKRLLKLSPSHTRARHIDDVLEGRADAREILRKRDYFNECLFKLNVLPRGLDLLEPRHFSLSFPKKRQLEDEDEGQGSSKRSKIQTVDVRLSELSWRSLLSSMIDLLQSIAGSTGVKAAEPTSDEHSKSRKSGSSFTDGSLVNALVVFSVLRKRLTKKPTLTGNGASASTPEKSPGLERRSPYPFPLSGPGSSGESRDQFFSKAAGIPQDGHRTRELGVACVSLSSNHIHPADIIDSLKVAEALYEDELPSQERRSTRIERIRTRGYDKDDKLCSAKSKEPDQCEVLRQQLEPFIARIDMKEENLQLDVKLGSECSSDMAVDGGGGGSLNTGRSSINAPVGGEQREEQDALAEEENDVQQFLEDHKVNSGPYHVAHKLLETLALNRCRQEITVSKVLLLETLIRHFSWTTRSRACSLYLAELSLDMFSTSSQRNASLFLTECDFHLCRVVEAAGLHAACKTLEVDMTTEKEGQLEDGKSKESSIQDLSASKNDTQMIDAVEWNKVIREGHPTSKEHDSEIKVETPEVRHNVEIINQCQDTDWRLWLRYHWLNGRWHMHSGRREKAHEELNTCLALMESRKRRGEFWLAAMLPHCKVDNVVNPVTVQRMLYELDIDKLLKESACTMVEKSQYSELIDLLVPVLLPSKDSEKGKLGWNETRKGAVDSSPEFNGLSILISACEKVDSPNLSLALQCYARRLEILCGAMGLGKKNGRRIAPGFSRHTMSPVSSDSEQEQGKGNEVQRKLVAVEVKLVSRCVASIRDKVDEAGGKGNVTLQSSVLRQVQELLLDIICYDLKNFDLRETVGLNISNVAPQFDSSSFVDNFVAFCRLQHLDINASIKEQVDLLAAVHDVLAARGLCCAGKTCEGGEGAFLKLAIKHLGSIELKLRLIVAQKGSVVAANDASKETSSHGTEGDEKEDAETSPEPILENKEDSREEPFNSDTGKGKRKKAVKSAKDEEAEEIERRRVEIGLDSVLDQCFFCLYGLNLRGGFEPSSHDGLSEHQNTNRGDYKTKEQCAGVFQYILPYAKACTRARLLKLRKVLRAVHKQFPYPPAKFRDEKAVEGFLDDPEFEEENFSDMVLSGRCPSQIVDFALNLHLGAPDVEEDRVSEQSKGNAAKQTETGKVNLLESGDAMDTGMHAETSVTMAVSDSSKRQTNEASLPDVHPNREEPYLEVYENLYHFVSEIEDISASDKWAGFVLTKEGEEFVEQNAKLLKYDLCYNPLRFESWNKLAKIYDEEVDLMLNDGSKNVNAVEWRKNNHLTTRVEMSRRRTRRCLLMTLALAKTPEQQSEVHELLALVYYDSLQNVAPSYDQRSYIPKRDASWISLCNKAMKHFEGAYKFKSDWKHLFYMGKLCEKLGRPCDEALGYYKQAVDMKSSAVDPVYRLHASRLKLLCEGDREEIKVLQVIAEHCYVASTKEKVCSLLDRVVEGTSDKKSCSQNASTPALENGNGHEEANDLPVDDGLADPADPADRKELIVEIRRQLFEDCITVMRVCVEGELKHFHKARFRLAHGLYTYEIQDMDKAKEELAFCFRSSRSMFTINMWEIDGSLRKIRRKAAHATNLDVQMPESSRKFITCVRKYLILYLSLCEQNGDIYTLERAFSSLKADKKFSLCLDDLSRLALRKYTQALSKQIGQAETNPNGSVTNTGSNTLMEKLFNLFMDHGTSWSESLESTLAEAQTPSTPQVSEGSIHRHIHRYLYNLEREMKLDILEAMNERIRKRFKSIKMLGFRTGEICRHACLAWCRALCFSLASITPLNPSKQVSYQLQSQGELVVDIQQDIFMSSSYELPASGEGSREEGSEPGERISRGDAVDGLCGTVSIISLMKHIPIRQASVENLEKATSLLRSTYGFYRDSLSGPFPGGINLYLVQVSNTSGEGSSNGAGTTTHSKPVDISCPRKLLLWAFTLVHGRTGSVAEAVKYCEEQAKVPFSFPTFANK</sequence>
<evidence type="ECO:0000313" key="6">
    <source>
        <dbReference type="Proteomes" id="UP000077202"/>
    </source>
</evidence>
<feature type="region of interest" description="Disordered" evidence="3">
    <location>
        <begin position="1098"/>
        <end position="1155"/>
    </location>
</feature>
<dbReference type="InterPro" id="IPR019734">
    <property type="entry name" value="TPR_rpt"/>
</dbReference>
<evidence type="ECO:0000256" key="3">
    <source>
        <dbReference type="SAM" id="MobiDB-lite"/>
    </source>
</evidence>
<dbReference type="SUPFAM" id="SSF48452">
    <property type="entry name" value="TPR-like"/>
    <property type="match status" value="1"/>
</dbReference>
<feature type="region of interest" description="Disordered" evidence="3">
    <location>
        <begin position="1634"/>
        <end position="1665"/>
    </location>
</feature>
<evidence type="ECO:0000256" key="4">
    <source>
        <dbReference type="SAM" id="SignalP"/>
    </source>
</evidence>
<dbReference type="PANTHER" id="PTHR15502">
    <property type="entry name" value="CALCINEURIN-BINDING PROTEIN CABIN 1-RELATED"/>
    <property type="match status" value="1"/>
</dbReference>
<feature type="region of interest" description="Disordered" evidence="3">
    <location>
        <begin position="1990"/>
        <end position="2012"/>
    </location>
</feature>
<feature type="compositionally biased region" description="Basic and acidic residues" evidence="3">
    <location>
        <begin position="1100"/>
        <end position="1111"/>
    </location>
</feature>
<dbReference type="GO" id="GO:0006325">
    <property type="term" value="P:chromatin organization"/>
    <property type="evidence" value="ECO:0007669"/>
    <property type="project" value="InterPro"/>
</dbReference>
<feature type="chain" id="PRO_5008052508" evidence="4">
    <location>
        <begin position="23"/>
        <end position="2141"/>
    </location>
</feature>
<keyword evidence="4" id="KW-0732">Signal</keyword>
<proteinExistence type="predicted"/>
<name>A0A176WHV1_MARPO</name>
<evidence type="ECO:0000313" key="5">
    <source>
        <dbReference type="EMBL" id="OAE32810.1"/>
    </source>
</evidence>
<feature type="region of interest" description="Disordered" evidence="3">
    <location>
        <begin position="1302"/>
        <end position="1321"/>
    </location>
</feature>
<gene>
    <name evidence="5" type="ORF">AXG93_786s1080</name>
</gene>
<feature type="compositionally biased region" description="Polar residues" evidence="3">
    <location>
        <begin position="1309"/>
        <end position="1321"/>
    </location>
</feature>
<organism evidence="5 6">
    <name type="scientific">Marchantia polymorpha subsp. ruderalis</name>
    <dbReference type="NCBI Taxonomy" id="1480154"/>
    <lineage>
        <taxon>Eukaryota</taxon>
        <taxon>Viridiplantae</taxon>
        <taxon>Streptophyta</taxon>
        <taxon>Embryophyta</taxon>
        <taxon>Marchantiophyta</taxon>
        <taxon>Marchantiopsida</taxon>
        <taxon>Marchantiidae</taxon>
        <taxon>Marchantiales</taxon>
        <taxon>Marchantiaceae</taxon>
        <taxon>Marchantia</taxon>
    </lineage>
</organism>
<dbReference type="PANTHER" id="PTHR15502:SF7">
    <property type="entry name" value="CALCINEURIN-BINDING PROTEIN CABIN-1"/>
    <property type="match status" value="1"/>
</dbReference>
<keyword evidence="6" id="KW-1185">Reference proteome</keyword>
<comment type="caution">
    <text evidence="5">The sequence shown here is derived from an EMBL/GenBank/DDBJ whole genome shotgun (WGS) entry which is preliminary data.</text>
</comment>
<dbReference type="EMBL" id="LVLJ01000728">
    <property type="protein sequence ID" value="OAE32810.1"/>
    <property type="molecule type" value="Genomic_DNA"/>
</dbReference>
<feature type="compositionally biased region" description="Basic and acidic residues" evidence="3">
    <location>
        <begin position="666"/>
        <end position="680"/>
    </location>
</feature>
<accession>A0A176WHV1</accession>
<feature type="compositionally biased region" description="Basic and acidic residues" evidence="3">
    <location>
        <begin position="1125"/>
        <end position="1135"/>
    </location>
</feature>
<evidence type="ECO:0000256" key="1">
    <source>
        <dbReference type="ARBA" id="ARBA00004123"/>
    </source>
</evidence>
<feature type="compositionally biased region" description="Polar residues" evidence="3">
    <location>
        <begin position="356"/>
        <end position="369"/>
    </location>
</feature>
<dbReference type="Gene3D" id="1.25.40.10">
    <property type="entry name" value="Tetratricopeptide repeat domain"/>
    <property type="match status" value="1"/>
</dbReference>
<feature type="region of interest" description="Disordered" evidence="3">
    <location>
        <begin position="914"/>
        <end position="936"/>
    </location>
</feature>
<dbReference type="Proteomes" id="UP000077202">
    <property type="component" value="Unassembled WGS sequence"/>
</dbReference>
<feature type="compositionally biased region" description="Basic and acidic residues" evidence="3">
    <location>
        <begin position="1997"/>
        <end position="2012"/>
    </location>
</feature>
<feature type="region of interest" description="Disordered" evidence="3">
    <location>
        <begin position="517"/>
        <end position="549"/>
    </location>
</feature>
<comment type="subcellular location">
    <subcellularLocation>
        <location evidence="1">Nucleus</location>
    </subcellularLocation>
</comment>
<feature type="signal peptide" evidence="4">
    <location>
        <begin position="1"/>
        <end position="22"/>
    </location>
</feature>
<protein>
    <submittedName>
        <fullName evidence="5">Uncharacterized protein</fullName>
    </submittedName>
</protein>
<dbReference type="SMART" id="SM00028">
    <property type="entry name" value="TPR"/>
    <property type="match status" value="3"/>
</dbReference>
<feature type="region of interest" description="Disordered" evidence="3">
    <location>
        <begin position="666"/>
        <end position="685"/>
    </location>
</feature>
<dbReference type="InterPro" id="IPR011990">
    <property type="entry name" value="TPR-like_helical_dom_sf"/>
</dbReference>
<feature type="region of interest" description="Disordered" evidence="3">
    <location>
        <begin position="1345"/>
        <end position="1364"/>
    </location>
</feature>
<feature type="region of interest" description="Disordered" evidence="3">
    <location>
        <begin position="356"/>
        <end position="395"/>
    </location>
</feature>
<keyword evidence="2" id="KW-0539">Nucleus</keyword>
<dbReference type="GO" id="GO:0031491">
    <property type="term" value="F:nucleosome binding"/>
    <property type="evidence" value="ECO:0007669"/>
    <property type="project" value="TreeGrafter"/>
</dbReference>